<sequence>MMTDKEMGELLELVRENNKLLHKMRRNAIISSIMRLFYWTLILGGPIVLYYYFLQPYMQQFLEVYSGFQSGIDNAQKIGGDIKNDGILKLFNIGQ</sequence>
<proteinExistence type="predicted"/>
<evidence type="ECO:0000256" key="1">
    <source>
        <dbReference type="SAM" id="Phobius"/>
    </source>
</evidence>
<keyword evidence="1" id="KW-1133">Transmembrane helix</keyword>
<dbReference type="EMBL" id="PFAA01000041">
    <property type="protein sequence ID" value="PIT96611.1"/>
    <property type="molecule type" value="Genomic_DNA"/>
</dbReference>
<evidence type="ECO:0000313" key="2">
    <source>
        <dbReference type="EMBL" id="PIT96611.1"/>
    </source>
</evidence>
<organism evidence="2 3">
    <name type="scientific">Candidatus Campbellbacteria bacterium CG10_big_fil_rev_8_21_14_0_10_35_52</name>
    <dbReference type="NCBI Taxonomy" id="1974527"/>
    <lineage>
        <taxon>Bacteria</taxon>
        <taxon>Candidatus Campbelliibacteriota</taxon>
    </lineage>
</organism>
<feature type="transmembrane region" description="Helical" evidence="1">
    <location>
        <begin position="33"/>
        <end position="53"/>
    </location>
</feature>
<comment type="caution">
    <text evidence="2">The sequence shown here is derived from an EMBL/GenBank/DDBJ whole genome shotgun (WGS) entry which is preliminary data.</text>
</comment>
<dbReference type="Proteomes" id="UP000230481">
    <property type="component" value="Unassembled WGS sequence"/>
</dbReference>
<protein>
    <submittedName>
        <fullName evidence="2">Uncharacterized protein</fullName>
    </submittedName>
</protein>
<gene>
    <name evidence="2" type="ORF">COT82_02225</name>
</gene>
<keyword evidence="1" id="KW-0812">Transmembrane</keyword>
<name>A0A2M6WV37_9BACT</name>
<dbReference type="AlphaFoldDB" id="A0A2M6WV37"/>
<reference evidence="3" key="1">
    <citation type="submission" date="2017-09" db="EMBL/GenBank/DDBJ databases">
        <title>Depth-based differentiation of microbial function through sediment-hosted aquifers and enrichment of novel symbionts in the deep terrestrial subsurface.</title>
        <authorList>
            <person name="Probst A.J."/>
            <person name="Ladd B."/>
            <person name="Jarett J.K."/>
            <person name="Geller-Mcgrath D.E."/>
            <person name="Sieber C.M.K."/>
            <person name="Emerson J.B."/>
            <person name="Anantharaman K."/>
            <person name="Thomas B.C."/>
            <person name="Malmstrom R."/>
            <person name="Stieglmeier M."/>
            <person name="Klingl A."/>
            <person name="Woyke T."/>
            <person name="Ryan C.M."/>
            <person name="Banfield J.F."/>
        </authorList>
    </citation>
    <scope>NUCLEOTIDE SEQUENCE [LARGE SCALE GENOMIC DNA]</scope>
</reference>
<accession>A0A2M6WV37</accession>
<keyword evidence="1" id="KW-0472">Membrane</keyword>
<evidence type="ECO:0000313" key="3">
    <source>
        <dbReference type="Proteomes" id="UP000230481"/>
    </source>
</evidence>